<dbReference type="Pfam" id="PF12796">
    <property type="entry name" value="Ank_2"/>
    <property type="match status" value="1"/>
</dbReference>
<dbReference type="VEuPathDB" id="TrichDB:TVAG_121910"/>
<dbReference type="SMART" id="SM00248">
    <property type="entry name" value="ANK"/>
    <property type="match status" value="6"/>
</dbReference>
<evidence type="ECO:0000256" key="1">
    <source>
        <dbReference type="ARBA" id="ARBA00022737"/>
    </source>
</evidence>
<reference evidence="3" key="1">
    <citation type="submission" date="2006-10" db="EMBL/GenBank/DDBJ databases">
        <authorList>
            <person name="Amadeo P."/>
            <person name="Zhao Q."/>
            <person name="Wortman J."/>
            <person name="Fraser-Liggett C."/>
            <person name="Carlton J."/>
        </authorList>
    </citation>
    <scope>NUCLEOTIDE SEQUENCE</scope>
    <source>
        <strain evidence="3">G3</strain>
    </source>
</reference>
<dbReference type="PANTHER" id="PTHR24198">
    <property type="entry name" value="ANKYRIN REPEAT AND PROTEIN KINASE DOMAIN-CONTAINING PROTEIN"/>
    <property type="match status" value="1"/>
</dbReference>
<dbReference type="RefSeq" id="XP_001323010.1">
    <property type="nucleotide sequence ID" value="XM_001322975.1"/>
</dbReference>
<dbReference type="PANTHER" id="PTHR24198:SF165">
    <property type="entry name" value="ANKYRIN REPEAT-CONTAINING PROTEIN-RELATED"/>
    <property type="match status" value="1"/>
</dbReference>
<evidence type="ECO:0000313" key="4">
    <source>
        <dbReference type="Proteomes" id="UP000001542"/>
    </source>
</evidence>
<dbReference type="STRING" id="5722.A2E9A2"/>
<proteinExistence type="predicted"/>
<keyword evidence="2" id="KW-0040">ANK repeat</keyword>
<dbReference type="InParanoid" id="A2E9A2"/>
<organism evidence="3 4">
    <name type="scientific">Trichomonas vaginalis (strain ATCC PRA-98 / G3)</name>
    <dbReference type="NCBI Taxonomy" id="412133"/>
    <lineage>
        <taxon>Eukaryota</taxon>
        <taxon>Metamonada</taxon>
        <taxon>Parabasalia</taxon>
        <taxon>Trichomonadida</taxon>
        <taxon>Trichomonadidae</taxon>
        <taxon>Trichomonas</taxon>
    </lineage>
</organism>
<keyword evidence="4" id="KW-1185">Reference proteome</keyword>
<accession>A2E9A2</accession>
<dbReference type="SUPFAM" id="SSF48403">
    <property type="entry name" value="Ankyrin repeat"/>
    <property type="match status" value="1"/>
</dbReference>
<dbReference type="VEuPathDB" id="TrichDB:TVAGG3_0421280"/>
<evidence type="ECO:0000256" key="2">
    <source>
        <dbReference type="ARBA" id="ARBA00023043"/>
    </source>
</evidence>
<dbReference type="OrthoDB" id="10652091at2759"/>
<dbReference type="AlphaFoldDB" id="A2E9A2"/>
<name>A2E9A2_TRIV3</name>
<dbReference type="SMR" id="A2E9A2"/>
<dbReference type="InterPro" id="IPR002110">
    <property type="entry name" value="Ankyrin_rpt"/>
</dbReference>
<dbReference type="InterPro" id="IPR036770">
    <property type="entry name" value="Ankyrin_rpt-contain_sf"/>
</dbReference>
<dbReference type="eggNOG" id="KOG4177">
    <property type="taxonomic scope" value="Eukaryota"/>
</dbReference>
<keyword evidence="1" id="KW-0677">Repeat</keyword>
<reference evidence="3" key="2">
    <citation type="journal article" date="2007" name="Science">
        <title>Draft genome sequence of the sexually transmitted pathogen Trichomonas vaginalis.</title>
        <authorList>
            <person name="Carlton J.M."/>
            <person name="Hirt R.P."/>
            <person name="Silva J.C."/>
            <person name="Delcher A.L."/>
            <person name="Schatz M."/>
            <person name="Zhao Q."/>
            <person name="Wortman J.R."/>
            <person name="Bidwell S.L."/>
            <person name="Alsmark U.C.M."/>
            <person name="Besteiro S."/>
            <person name="Sicheritz-Ponten T."/>
            <person name="Noel C.J."/>
            <person name="Dacks J.B."/>
            <person name="Foster P.G."/>
            <person name="Simillion C."/>
            <person name="Van de Peer Y."/>
            <person name="Miranda-Saavedra D."/>
            <person name="Barton G.J."/>
            <person name="Westrop G.D."/>
            <person name="Mueller S."/>
            <person name="Dessi D."/>
            <person name="Fiori P.L."/>
            <person name="Ren Q."/>
            <person name="Paulsen I."/>
            <person name="Zhang H."/>
            <person name="Bastida-Corcuera F.D."/>
            <person name="Simoes-Barbosa A."/>
            <person name="Brown M.T."/>
            <person name="Hayes R.D."/>
            <person name="Mukherjee M."/>
            <person name="Okumura C.Y."/>
            <person name="Schneider R."/>
            <person name="Smith A.J."/>
            <person name="Vanacova S."/>
            <person name="Villalvazo M."/>
            <person name="Haas B.J."/>
            <person name="Pertea M."/>
            <person name="Feldblyum T.V."/>
            <person name="Utterback T.R."/>
            <person name="Shu C.L."/>
            <person name="Osoegawa K."/>
            <person name="de Jong P.J."/>
            <person name="Hrdy I."/>
            <person name="Horvathova L."/>
            <person name="Zubacova Z."/>
            <person name="Dolezal P."/>
            <person name="Malik S.B."/>
            <person name="Logsdon J.M. Jr."/>
            <person name="Henze K."/>
            <person name="Gupta A."/>
            <person name="Wang C.C."/>
            <person name="Dunne R.L."/>
            <person name="Upcroft J.A."/>
            <person name="Upcroft P."/>
            <person name="White O."/>
            <person name="Salzberg S.L."/>
            <person name="Tang P."/>
            <person name="Chiu C.-H."/>
            <person name="Lee Y.-S."/>
            <person name="Embley T.M."/>
            <person name="Coombs G.H."/>
            <person name="Mottram J.C."/>
            <person name="Tachezy J."/>
            <person name="Fraser-Liggett C.M."/>
            <person name="Johnson P.J."/>
        </authorList>
    </citation>
    <scope>NUCLEOTIDE SEQUENCE [LARGE SCALE GENOMIC DNA]</scope>
    <source>
        <strain evidence="3">G3</strain>
    </source>
</reference>
<dbReference type="EMBL" id="DS113332">
    <property type="protein sequence ID" value="EAY10787.1"/>
    <property type="molecule type" value="Genomic_DNA"/>
</dbReference>
<protein>
    <submittedName>
        <fullName evidence="3">Uncharacterized protein</fullName>
    </submittedName>
</protein>
<evidence type="ECO:0000313" key="3">
    <source>
        <dbReference type="EMBL" id="EAY10787.1"/>
    </source>
</evidence>
<gene>
    <name evidence="3" type="ORF">TVAG_121910</name>
</gene>
<dbReference type="Gene3D" id="1.25.40.20">
    <property type="entry name" value="Ankyrin repeat-containing domain"/>
    <property type="match status" value="1"/>
</dbReference>
<dbReference type="KEGG" id="tva:4768724"/>
<dbReference type="Proteomes" id="UP000001542">
    <property type="component" value="Unassembled WGS sequence"/>
</dbReference>
<sequence length="331" mass="37193">MFFGSRQLSIQSTKYIGILKDDNIAEIIATKNIQNLYISIGENQDKFSKFSRPIIFNDIAADGVHIMHAAAYYNALDIFIYLHKVAKLDLLLPNAHDDNPLHYACANDASEVVAYILSQMTDEAFQNDSKNHQKYLTLAASSKSARSIQLLCLKGINLHLYAEKAIQRSTLLCDAASLSILLSHHGQNKSQTAPINSAIVLGRLDSLKILVESGLSLDQEDDQHFLPLFRALNGYCINYDIVKFILKYATVYDIEAQDQMSAVHFICKGMNAKIAKEILSHNIDVNKFDEYGNPGPYYFFNKNPDQAVKILDMLYERGFNVNIKNKSTGNL</sequence>